<dbReference type="EMBL" id="BBLT01000002">
    <property type="protein sequence ID" value="GAL84310.1"/>
    <property type="molecule type" value="Genomic_DNA"/>
</dbReference>
<name>A0A098LBM8_9BACT</name>
<dbReference type="Gene3D" id="3.40.630.30">
    <property type="match status" value="1"/>
</dbReference>
<evidence type="ECO:0000313" key="3">
    <source>
        <dbReference type="Proteomes" id="UP000030185"/>
    </source>
</evidence>
<evidence type="ECO:0000313" key="2">
    <source>
        <dbReference type="EMBL" id="GAL84310.1"/>
    </source>
</evidence>
<proteinExistence type="predicted"/>
<dbReference type="AlphaFoldDB" id="A0A098LBM8"/>
<dbReference type="Proteomes" id="UP000030185">
    <property type="component" value="Unassembled WGS sequence"/>
</dbReference>
<protein>
    <recommendedName>
        <fullName evidence="1">N-acetyltransferase domain-containing protein</fullName>
    </recommendedName>
</protein>
<gene>
    <name evidence="2" type="ORF">MYP_1538</name>
</gene>
<reference evidence="2 3" key="1">
    <citation type="submission" date="2014-09" db="EMBL/GenBank/DDBJ databases">
        <title>Sporocytophaga myxococcoides PG-01 genome sequencing.</title>
        <authorList>
            <person name="Liu L."/>
            <person name="Gao P.J."/>
            <person name="Chen G.J."/>
            <person name="Wang L.S."/>
        </authorList>
    </citation>
    <scope>NUCLEOTIDE SEQUENCE [LARGE SCALE GENOMIC DNA]</scope>
    <source>
        <strain evidence="2 3">PG-01</strain>
    </source>
</reference>
<dbReference type="STRING" id="153721.MYP_1538"/>
<keyword evidence="3" id="KW-1185">Reference proteome</keyword>
<organism evidence="2 3">
    <name type="scientific">Sporocytophaga myxococcoides</name>
    <dbReference type="NCBI Taxonomy" id="153721"/>
    <lineage>
        <taxon>Bacteria</taxon>
        <taxon>Pseudomonadati</taxon>
        <taxon>Bacteroidota</taxon>
        <taxon>Cytophagia</taxon>
        <taxon>Cytophagales</taxon>
        <taxon>Cytophagaceae</taxon>
        <taxon>Sporocytophaga</taxon>
    </lineage>
</organism>
<dbReference type="eggNOG" id="COG1670">
    <property type="taxonomic scope" value="Bacteria"/>
</dbReference>
<dbReference type="InterPro" id="IPR000182">
    <property type="entry name" value="GNAT_dom"/>
</dbReference>
<feature type="domain" description="N-acetyltransferase" evidence="1">
    <location>
        <begin position="50"/>
        <end position="165"/>
    </location>
</feature>
<sequence length="370" mass="42887">MKEKSNNLPFSFSSIMITSIEKLQEDIFCDTDYKIRYSGFATTDVLNVLERTFYGTHGLSYRHRNVRERAGKTLHPHFFTLYKRDTSIGTFCLSERIIINKGYPEKGFYGRYLSILPEYGGKGLGTLLKEKAYDYIRKTEPRSLIIYSYIEEANRYSLNLSRKQGNKLAGYYEVLSFSRFNPKIFSGFSRLEKERIDEFKRLFKEYYSAYQLVILDYIGQNNNYFVIRKKGEIIAGVQAVPAHWQFKSIPGLSGFVAQNILPFIPKLSKVFNAKNYHFIAFDSVYVKEGFENLLPFLFESVLAAFNCHSGLYYGDANSPLTKSFKSSDRGFLSKIESEIRPMIMISSHNSHSHWEPMEKGPFYVSAFDQV</sequence>
<dbReference type="Pfam" id="PF00583">
    <property type="entry name" value="Acetyltransf_1"/>
    <property type="match status" value="1"/>
</dbReference>
<evidence type="ECO:0000259" key="1">
    <source>
        <dbReference type="Pfam" id="PF00583"/>
    </source>
</evidence>
<accession>A0A098LBM8</accession>
<dbReference type="SUPFAM" id="SSF55729">
    <property type="entry name" value="Acyl-CoA N-acyltransferases (Nat)"/>
    <property type="match status" value="1"/>
</dbReference>
<dbReference type="GO" id="GO:0016747">
    <property type="term" value="F:acyltransferase activity, transferring groups other than amino-acyl groups"/>
    <property type="evidence" value="ECO:0007669"/>
    <property type="project" value="InterPro"/>
</dbReference>
<dbReference type="InterPro" id="IPR016181">
    <property type="entry name" value="Acyl_CoA_acyltransferase"/>
</dbReference>
<comment type="caution">
    <text evidence="2">The sequence shown here is derived from an EMBL/GenBank/DDBJ whole genome shotgun (WGS) entry which is preliminary data.</text>
</comment>